<dbReference type="Proteomes" id="UP000176527">
    <property type="component" value="Unassembled WGS sequence"/>
</dbReference>
<sequence length="90" mass="10942">MKFSFEPELFRKIQEINKKNPKLSKKIQKQLRLFSIDPKYPSLKAHKLKGGLSERWSIYIEENMRMIYYLNVDEAVFFDIGTHDEVYRRK</sequence>
<proteinExistence type="predicted"/>
<dbReference type="EMBL" id="MFDE01000037">
    <property type="protein sequence ID" value="OGE37798.1"/>
    <property type="molecule type" value="Genomic_DNA"/>
</dbReference>
<evidence type="ECO:0008006" key="4">
    <source>
        <dbReference type="Google" id="ProtNLM"/>
    </source>
</evidence>
<gene>
    <name evidence="2" type="ORF">A3F00_05325</name>
</gene>
<keyword evidence="1" id="KW-1277">Toxin-antitoxin system</keyword>
<dbReference type="SUPFAM" id="SSF143011">
    <property type="entry name" value="RelE-like"/>
    <property type="match status" value="1"/>
</dbReference>
<dbReference type="InterPro" id="IPR035093">
    <property type="entry name" value="RelE/ParE_toxin_dom_sf"/>
</dbReference>
<dbReference type="InterPro" id="IPR004386">
    <property type="entry name" value="Toxin_YafQ-like"/>
</dbReference>
<reference evidence="2 3" key="1">
    <citation type="journal article" date="2016" name="Nat. Commun.">
        <title>Thousands of microbial genomes shed light on interconnected biogeochemical processes in an aquifer system.</title>
        <authorList>
            <person name="Anantharaman K."/>
            <person name="Brown C.T."/>
            <person name="Hug L.A."/>
            <person name="Sharon I."/>
            <person name="Castelle C.J."/>
            <person name="Probst A.J."/>
            <person name="Thomas B.C."/>
            <person name="Singh A."/>
            <person name="Wilkins M.J."/>
            <person name="Karaoz U."/>
            <person name="Brodie E.L."/>
            <person name="Williams K.H."/>
            <person name="Hubbard S.S."/>
            <person name="Banfield J.F."/>
        </authorList>
    </citation>
    <scope>NUCLEOTIDE SEQUENCE [LARGE SCALE GENOMIC DNA]</scope>
</reference>
<dbReference type="NCBIfam" id="TIGR02385">
    <property type="entry name" value="RelE_StbE"/>
    <property type="match status" value="1"/>
</dbReference>
<evidence type="ECO:0000256" key="1">
    <source>
        <dbReference type="ARBA" id="ARBA00022649"/>
    </source>
</evidence>
<accession>A0A1F5KAF7</accession>
<dbReference type="AlphaFoldDB" id="A0A1F5KAF7"/>
<organism evidence="2 3">
    <name type="scientific">Candidatus Daviesbacteria bacterium RIFCSPHIGHO2_12_FULL_37_11</name>
    <dbReference type="NCBI Taxonomy" id="1797777"/>
    <lineage>
        <taxon>Bacteria</taxon>
        <taxon>Candidatus Daviesiibacteriota</taxon>
    </lineage>
</organism>
<evidence type="ECO:0000313" key="3">
    <source>
        <dbReference type="Proteomes" id="UP000176527"/>
    </source>
</evidence>
<comment type="caution">
    <text evidence="2">The sequence shown here is derived from an EMBL/GenBank/DDBJ whole genome shotgun (WGS) entry which is preliminary data.</text>
</comment>
<dbReference type="InterPro" id="IPR007712">
    <property type="entry name" value="RelE/ParE_toxin"/>
</dbReference>
<evidence type="ECO:0000313" key="2">
    <source>
        <dbReference type="EMBL" id="OGE37798.1"/>
    </source>
</evidence>
<dbReference type="Gene3D" id="3.30.2310.20">
    <property type="entry name" value="RelE-like"/>
    <property type="match status" value="1"/>
</dbReference>
<name>A0A1F5KAF7_9BACT</name>
<protein>
    <recommendedName>
        <fullName evidence="4">Plasmid stabilization protein</fullName>
    </recommendedName>
</protein>
<dbReference type="Pfam" id="PF15738">
    <property type="entry name" value="YafQ_toxin"/>
    <property type="match status" value="1"/>
</dbReference>